<proteinExistence type="predicted"/>
<gene>
    <name evidence="1" type="ORF">AG1IA_01743</name>
</gene>
<accession>L8X538</accession>
<name>L8X538_THACA</name>
<dbReference type="HOGENOM" id="CLU_2348125_0_0_1"/>
<dbReference type="AlphaFoldDB" id="L8X538"/>
<comment type="caution">
    <text evidence="1">The sequence shown here is derived from an EMBL/GenBank/DDBJ whole genome shotgun (WGS) entry which is preliminary data.</text>
</comment>
<sequence>MTPHISRLPARRNWAENNIYAYLFTETLHIGFTELLALPKLRDPAVNLLGVHSIPISKNKKAVVGSKISWSDQCLTPLLEASTEEAGHMMSGAYGIN</sequence>
<keyword evidence="2" id="KW-1185">Reference proteome</keyword>
<dbReference type="EMBL" id="AFRT01000381">
    <property type="protein sequence ID" value="ELU44222.1"/>
    <property type="molecule type" value="Genomic_DNA"/>
</dbReference>
<reference evidence="1 2" key="1">
    <citation type="journal article" date="2013" name="Nat. Commun.">
        <title>The evolution and pathogenic mechanisms of the rice sheath blight pathogen.</title>
        <authorList>
            <person name="Zheng A."/>
            <person name="Lin R."/>
            <person name="Xu L."/>
            <person name="Qin P."/>
            <person name="Tang C."/>
            <person name="Ai P."/>
            <person name="Zhang D."/>
            <person name="Liu Y."/>
            <person name="Sun Z."/>
            <person name="Feng H."/>
            <person name="Wang Y."/>
            <person name="Chen Y."/>
            <person name="Liang X."/>
            <person name="Fu R."/>
            <person name="Li Q."/>
            <person name="Zhang J."/>
            <person name="Yu X."/>
            <person name="Xie Z."/>
            <person name="Ding L."/>
            <person name="Guan P."/>
            <person name="Tang J."/>
            <person name="Liang Y."/>
            <person name="Wang S."/>
            <person name="Deng Q."/>
            <person name="Li S."/>
            <person name="Zhu J."/>
            <person name="Wang L."/>
            <person name="Liu H."/>
            <person name="Li P."/>
        </authorList>
    </citation>
    <scope>NUCLEOTIDE SEQUENCE [LARGE SCALE GENOMIC DNA]</scope>
    <source>
        <strain evidence="2">AG-1 IA</strain>
    </source>
</reference>
<protein>
    <submittedName>
        <fullName evidence="1">Uncharacterized protein</fullName>
    </submittedName>
</protein>
<dbReference type="Proteomes" id="UP000011668">
    <property type="component" value="Unassembled WGS sequence"/>
</dbReference>
<evidence type="ECO:0000313" key="2">
    <source>
        <dbReference type="Proteomes" id="UP000011668"/>
    </source>
</evidence>
<organism evidence="1 2">
    <name type="scientific">Thanatephorus cucumeris (strain AG1-IA)</name>
    <name type="common">Rice sheath blight fungus</name>
    <name type="synonym">Rhizoctonia solani</name>
    <dbReference type="NCBI Taxonomy" id="983506"/>
    <lineage>
        <taxon>Eukaryota</taxon>
        <taxon>Fungi</taxon>
        <taxon>Dikarya</taxon>
        <taxon>Basidiomycota</taxon>
        <taxon>Agaricomycotina</taxon>
        <taxon>Agaricomycetes</taxon>
        <taxon>Cantharellales</taxon>
        <taxon>Ceratobasidiaceae</taxon>
        <taxon>Rhizoctonia</taxon>
        <taxon>Rhizoctonia solani AG-1</taxon>
    </lineage>
</organism>
<evidence type="ECO:0000313" key="1">
    <source>
        <dbReference type="EMBL" id="ELU44222.1"/>
    </source>
</evidence>